<evidence type="ECO:0000313" key="3">
    <source>
        <dbReference type="Proteomes" id="UP000053263"/>
    </source>
</evidence>
<dbReference type="Pfam" id="PF24840">
    <property type="entry name" value="NTF2_SigF"/>
    <property type="match status" value="1"/>
</dbReference>
<gene>
    <name evidence="2" type="ORF">PLICRDRAFT_179153</name>
</gene>
<dbReference type="AlphaFoldDB" id="A0A0C9SRM5"/>
<keyword evidence="3" id="KW-1185">Reference proteome</keyword>
<dbReference type="InterPro" id="IPR057514">
    <property type="entry name" value="NTF2_SigF"/>
</dbReference>
<organism evidence="2 3">
    <name type="scientific">Plicaturopsis crispa FD-325 SS-3</name>
    <dbReference type="NCBI Taxonomy" id="944288"/>
    <lineage>
        <taxon>Eukaryota</taxon>
        <taxon>Fungi</taxon>
        <taxon>Dikarya</taxon>
        <taxon>Basidiomycota</taxon>
        <taxon>Agaricomycotina</taxon>
        <taxon>Agaricomycetes</taxon>
        <taxon>Agaricomycetidae</taxon>
        <taxon>Amylocorticiales</taxon>
        <taxon>Amylocorticiaceae</taxon>
        <taxon>Plicatura</taxon>
        <taxon>Plicaturopsis crispa</taxon>
    </lineage>
</organism>
<name>A0A0C9SRM5_PLICR</name>
<accession>A0A0C9SRM5</accession>
<sequence length="182" mass="20455">MQNPSHDIIEVVALLAGAVTPDIQKAAFDKFVLRNAGFRHPLVSVAPGRGSRDTILGIYQWYRVMSPELEIRVNHVVYDRETNVLICDISQKFHIRFNPLPPAWSQLLVRLTLTEADDGLHYIAFQEDFYHPDDFTNLILPILSPFVRVGLAVTAQVSTVSARVAQVLGVWRTDAPVSVKHD</sequence>
<dbReference type="PANTHER" id="PTHR35393">
    <property type="entry name" value="CHROMOSOME 1, WHOLE GENOME SHOTGUN SEQUENCE"/>
    <property type="match status" value="1"/>
</dbReference>
<dbReference type="PANTHER" id="PTHR35393:SF1">
    <property type="entry name" value="SNOAL-LIKE DOMAIN-CONTAINING PROTEIN"/>
    <property type="match status" value="1"/>
</dbReference>
<protein>
    <recommendedName>
        <fullName evidence="1">SigF-like NTF2-like domain-containing protein</fullName>
    </recommendedName>
</protein>
<dbReference type="HOGENOM" id="CLU_079426_1_0_1"/>
<feature type="domain" description="SigF-like NTF2-like" evidence="1">
    <location>
        <begin position="1"/>
        <end position="170"/>
    </location>
</feature>
<dbReference type="Proteomes" id="UP000053263">
    <property type="component" value="Unassembled WGS sequence"/>
</dbReference>
<dbReference type="OrthoDB" id="2344312at2759"/>
<dbReference type="EMBL" id="KN832569">
    <property type="protein sequence ID" value="KII84817.1"/>
    <property type="molecule type" value="Genomic_DNA"/>
</dbReference>
<evidence type="ECO:0000259" key="1">
    <source>
        <dbReference type="Pfam" id="PF24840"/>
    </source>
</evidence>
<proteinExistence type="predicted"/>
<reference evidence="2 3" key="1">
    <citation type="submission" date="2014-06" db="EMBL/GenBank/DDBJ databases">
        <title>Evolutionary Origins and Diversification of the Mycorrhizal Mutualists.</title>
        <authorList>
            <consortium name="DOE Joint Genome Institute"/>
            <consortium name="Mycorrhizal Genomics Consortium"/>
            <person name="Kohler A."/>
            <person name="Kuo A."/>
            <person name="Nagy L.G."/>
            <person name="Floudas D."/>
            <person name="Copeland A."/>
            <person name="Barry K.W."/>
            <person name="Cichocki N."/>
            <person name="Veneault-Fourrey C."/>
            <person name="LaButti K."/>
            <person name="Lindquist E.A."/>
            <person name="Lipzen A."/>
            <person name="Lundell T."/>
            <person name="Morin E."/>
            <person name="Murat C."/>
            <person name="Riley R."/>
            <person name="Ohm R."/>
            <person name="Sun H."/>
            <person name="Tunlid A."/>
            <person name="Henrissat B."/>
            <person name="Grigoriev I.V."/>
            <person name="Hibbett D.S."/>
            <person name="Martin F."/>
        </authorList>
    </citation>
    <scope>NUCLEOTIDE SEQUENCE [LARGE SCALE GENOMIC DNA]</scope>
    <source>
        <strain evidence="2 3">FD-325 SS-3</strain>
    </source>
</reference>
<evidence type="ECO:0000313" key="2">
    <source>
        <dbReference type="EMBL" id="KII84817.1"/>
    </source>
</evidence>